<protein>
    <submittedName>
        <fullName evidence="2">Uncharacterized protein</fullName>
    </submittedName>
</protein>
<dbReference type="Proteomes" id="UP000324222">
    <property type="component" value="Unassembled WGS sequence"/>
</dbReference>
<evidence type="ECO:0000313" key="2">
    <source>
        <dbReference type="EMBL" id="MPC33863.1"/>
    </source>
</evidence>
<keyword evidence="3" id="KW-1185">Reference proteome</keyword>
<reference evidence="2 3" key="1">
    <citation type="submission" date="2019-05" db="EMBL/GenBank/DDBJ databases">
        <title>Another draft genome of Portunus trituberculatus and its Hox gene families provides insights of decapod evolution.</title>
        <authorList>
            <person name="Jeong J.-H."/>
            <person name="Song I."/>
            <person name="Kim S."/>
            <person name="Choi T."/>
            <person name="Kim D."/>
            <person name="Ryu S."/>
            <person name="Kim W."/>
        </authorList>
    </citation>
    <scope>NUCLEOTIDE SEQUENCE [LARGE SCALE GENOMIC DNA]</scope>
    <source>
        <tissue evidence="2">Muscle</tissue>
    </source>
</reference>
<proteinExistence type="predicted"/>
<dbReference type="EMBL" id="VSRR010002927">
    <property type="protein sequence ID" value="MPC33863.1"/>
    <property type="molecule type" value="Genomic_DNA"/>
</dbReference>
<feature type="transmembrane region" description="Helical" evidence="1">
    <location>
        <begin position="59"/>
        <end position="77"/>
    </location>
</feature>
<evidence type="ECO:0000256" key="1">
    <source>
        <dbReference type="SAM" id="Phobius"/>
    </source>
</evidence>
<dbReference type="AlphaFoldDB" id="A0A5B7ELE3"/>
<evidence type="ECO:0000313" key="3">
    <source>
        <dbReference type="Proteomes" id="UP000324222"/>
    </source>
</evidence>
<comment type="caution">
    <text evidence="2">The sequence shown here is derived from an EMBL/GenBank/DDBJ whole genome shotgun (WGS) entry which is preliminary data.</text>
</comment>
<sequence>MIHDAQSRGIVVFPDINTRRGACARDLRRGWSVLTRSWKWAVNFGHTLHRMKFRVRPRLCLIIMAVLQAFTSVPFSHQGRDFVFCNVHALRG</sequence>
<name>A0A5B7ELE3_PORTR</name>
<accession>A0A5B7ELE3</accession>
<gene>
    <name evidence="2" type="ORF">E2C01_027230</name>
</gene>
<organism evidence="2 3">
    <name type="scientific">Portunus trituberculatus</name>
    <name type="common">Swimming crab</name>
    <name type="synonym">Neptunus trituberculatus</name>
    <dbReference type="NCBI Taxonomy" id="210409"/>
    <lineage>
        <taxon>Eukaryota</taxon>
        <taxon>Metazoa</taxon>
        <taxon>Ecdysozoa</taxon>
        <taxon>Arthropoda</taxon>
        <taxon>Crustacea</taxon>
        <taxon>Multicrustacea</taxon>
        <taxon>Malacostraca</taxon>
        <taxon>Eumalacostraca</taxon>
        <taxon>Eucarida</taxon>
        <taxon>Decapoda</taxon>
        <taxon>Pleocyemata</taxon>
        <taxon>Brachyura</taxon>
        <taxon>Eubrachyura</taxon>
        <taxon>Portunoidea</taxon>
        <taxon>Portunidae</taxon>
        <taxon>Portuninae</taxon>
        <taxon>Portunus</taxon>
    </lineage>
</organism>
<keyword evidence="1" id="KW-1133">Transmembrane helix</keyword>
<keyword evidence="1" id="KW-0472">Membrane</keyword>
<keyword evidence="1" id="KW-0812">Transmembrane</keyword>